<sequence length="60" mass="6952">MFTFATNFGYHRRVLGNGIKRESGDYHFTLKRVYSGTVPATVGFCHSCHWQFYFGTPNWG</sequence>
<name>A0A0F9K3Z3_9ZZZZ</name>
<reference evidence="1" key="1">
    <citation type="journal article" date="2015" name="Nature">
        <title>Complex archaea that bridge the gap between prokaryotes and eukaryotes.</title>
        <authorList>
            <person name="Spang A."/>
            <person name="Saw J.H."/>
            <person name="Jorgensen S.L."/>
            <person name="Zaremba-Niedzwiedzka K."/>
            <person name="Martijn J."/>
            <person name="Lind A.E."/>
            <person name="van Eijk R."/>
            <person name="Schleper C."/>
            <person name="Guy L."/>
            <person name="Ettema T.J."/>
        </authorList>
    </citation>
    <scope>NUCLEOTIDE SEQUENCE</scope>
</reference>
<protein>
    <submittedName>
        <fullName evidence="1">Uncharacterized protein</fullName>
    </submittedName>
</protein>
<proteinExistence type="predicted"/>
<dbReference type="AlphaFoldDB" id="A0A0F9K3Z3"/>
<gene>
    <name evidence="1" type="ORF">LCGC14_1377520</name>
</gene>
<comment type="caution">
    <text evidence="1">The sequence shown here is derived from an EMBL/GenBank/DDBJ whole genome shotgun (WGS) entry which is preliminary data.</text>
</comment>
<evidence type="ECO:0000313" key="1">
    <source>
        <dbReference type="EMBL" id="KKM76698.1"/>
    </source>
</evidence>
<organism evidence="1">
    <name type="scientific">marine sediment metagenome</name>
    <dbReference type="NCBI Taxonomy" id="412755"/>
    <lineage>
        <taxon>unclassified sequences</taxon>
        <taxon>metagenomes</taxon>
        <taxon>ecological metagenomes</taxon>
    </lineage>
</organism>
<dbReference type="EMBL" id="LAZR01008762">
    <property type="protein sequence ID" value="KKM76698.1"/>
    <property type="molecule type" value="Genomic_DNA"/>
</dbReference>
<accession>A0A0F9K3Z3</accession>